<dbReference type="Pfam" id="PF05050">
    <property type="entry name" value="Methyltransf_21"/>
    <property type="match status" value="1"/>
</dbReference>
<gene>
    <name evidence="2" type="ORF">EJ903_24270</name>
</gene>
<dbReference type="GO" id="GO:0008168">
    <property type="term" value="F:methyltransferase activity"/>
    <property type="evidence" value="ECO:0007669"/>
    <property type="project" value="UniProtKB-KW"/>
</dbReference>
<keyword evidence="2" id="KW-0489">Methyltransferase</keyword>
<feature type="domain" description="Methyltransferase FkbM" evidence="1">
    <location>
        <begin position="91"/>
        <end position="247"/>
    </location>
</feature>
<dbReference type="GO" id="GO:0032259">
    <property type="term" value="P:methylation"/>
    <property type="evidence" value="ECO:0007669"/>
    <property type="project" value="UniProtKB-KW"/>
</dbReference>
<dbReference type="Gene3D" id="3.40.50.150">
    <property type="entry name" value="Vaccinia Virus protein VP39"/>
    <property type="match status" value="1"/>
</dbReference>
<evidence type="ECO:0000313" key="2">
    <source>
        <dbReference type="EMBL" id="RTR13840.1"/>
    </source>
</evidence>
<accession>A0A3S0JE93</accession>
<keyword evidence="3" id="KW-1185">Reference proteome</keyword>
<dbReference type="PANTHER" id="PTHR34203:SF15">
    <property type="entry name" value="SLL1173 PROTEIN"/>
    <property type="match status" value="1"/>
</dbReference>
<dbReference type="InterPro" id="IPR006342">
    <property type="entry name" value="FkbM_mtfrase"/>
</dbReference>
<dbReference type="NCBIfam" id="TIGR01444">
    <property type="entry name" value="fkbM_fam"/>
    <property type="match status" value="1"/>
</dbReference>
<keyword evidence="2" id="KW-0808">Transferase</keyword>
<dbReference type="Proteomes" id="UP000277007">
    <property type="component" value="Unassembled WGS sequence"/>
</dbReference>
<dbReference type="EMBL" id="RXMA01000042">
    <property type="protein sequence ID" value="RTR13840.1"/>
    <property type="molecule type" value="Genomic_DNA"/>
</dbReference>
<protein>
    <submittedName>
        <fullName evidence="2">FkbM family methyltransferase</fullName>
    </submittedName>
</protein>
<evidence type="ECO:0000313" key="3">
    <source>
        <dbReference type="Proteomes" id="UP000277007"/>
    </source>
</evidence>
<sequence length="281" mass="31025">MRSVIVQQPSGPETRQPSTAIPVLQGSLPDILGYLSKELQRFPRRVPGRLLVDGVELRYVDLHSFYYQSLQILNQRLYEFDTDEAAPLIVDCGAHIGLASLFFARRFPQATIHAFEADPAIADVLAFNVASLKLSNVTTQAKAVWIDGGGITFERSSDDSGHVRTHGDASAPDVVTVPSVRLRDLIADRDVSLLKLDVEGAEFALLQDCDGALGRVRKMLLEVHCFGQPDARLGRLLTVLENNGFRYGLSDLHQAPWLGGEVPPFKELSTANYLISVFAWR</sequence>
<name>A0A3S0JE93_9PROT</name>
<dbReference type="AlphaFoldDB" id="A0A3S0JE93"/>
<evidence type="ECO:0000259" key="1">
    <source>
        <dbReference type="Pfam" id="PF05050"/>
    </source>
</evidence>
<reference evidence="2 3" key="1">
    <citation type="submission" date="2018-12" db="EMBL/GenBank/DDBJ databases">
        <authorList>
            <person name="Yang Y."/>
        </authorList>
    </citation>
    <scope>NUCLEOTIDE SEQUENCE [LARGE SCALE GENOMIC DNA]</scope>
    <source>
        <strain evidence="2 3">L-25-5w-1</strain>
    </source>
</reference>
<dbReference type="InterPro" id="IPR052514">
    <property type="entry name" value="SAM-dependent_MTase"/>
</dbReference>
<organism evidence="2 3">
    <name type="scientific">Azospirillum griseum</name>
    <dbReference type="NCBI Taxonomy" id="2496639"/>
    <lineage>
        <taxon>Bacteria</taxon>
        <taxon>Pseudomonadati</taxon>
        <taxon>Pseudomonadota</taxon>
        <taxon>Alphaproteobacteria</taxon>
        <taxon>Rhodospirillales</taxon>
        <taxon>Azospirillaceae</taxon>
        <taxon>Azospirillum</taxon>
    </lineage>
</organism>
<dbReference type="InterPro" id="IPR029063">
    <property type="entry name" value="SAM-dependent_MTases_sf"/>
</dbReference>
<dbReference type="PANTHER" id="PTHR34203">
    <property type="entry name" value="METHYLTRANSFERASE, FKBM FAMILY PROTEIN"/>
    <property type="match status" value="1"/>
</dbReference>
<dbReference type="SUPFAM" id="SSF53335">
    <property type="entry name" value="S-adenosyl-L-methionine-dependent methyltransferases"/>
    <property type="match status" value="1"/>
</dbReference>
<proteinExistence type="predicted"/>
<comment type="caution">
    <text evidence="2">The sequence shown here is derived from an EMBL/GenBank/DDBJ whole genome shotgun (WGS) entry which is preliminary data.</text>
</comment>